<organism evidence="1 2">
    <name type="scientific">Vibrio marisflavi CECT 7928</name>
    <dbReference type="NCBI Taxonomy" id="634439"/>
    <lineage>
        <taxon>Bacteria</taxon>
        <taxon>Pseudomonadati</taxon>
        <taxon>Pseudomonadota</taxon>
        <taxon>Gammaproteobacteria</taxon>
        <taxon>Vibrionales</taxon>
        <taxon>Vibrionaceae</taxon>
        <taxon>Vibrio</taxon>
    </lineage>
</organism>
<protein>
    <submittedName>
        <fullName evidence="1">Uncharacterized protein</fullName>
    </submittedName>
</protein>
<dbReference type="Proteomes" id="UP000838748">
    <property type="component" value="Unassembled WGS sequence"/>
</dbReference>
<dbReference type="EMBL" id="CAKLDM010000001">
    <property type="protein sequence ID" value="CAH0536334.1"/>
    <property type="molecule type" value="Genomic_DNA"/>
</dbReference>
<keyword evidence="2" id="KW-1185">Reference proteome</keyword>
<comment type="caution">
    <text evidence="1">The sequence shown here is derived from an EMBL/GenBank/DDBJ whole genome shotgun (WGS) entry which is preliminary data.</text>
</comment>
<evidence type="ECO:0000313" key="2">
    <source>
        <dbReference type="Proteomes" id="UP000838748"/>
    </source>
</evidence>
<accession>A0ABM8ZZ75</accession>
<proteinExistence type="predicted"/>
<gene>
    <name evidence="1" type="ORF">VMF7928_00346</name>
</gene>
<reference evidence="1" key="1">
    <citation type="submission" date="2021-11" db="EMBL/GenBank/DDBJ databases">
        <authorList>
            <person name="Rodrigo-Torres L."/>
            <person name="Arahal R. D."/>
            <person name="Lucena T."/>
        </authorList>
    </citation>
    <scope>NUCLEOTIDE SEQUENCE</scope>
    <source>
        <strain evidence="1">CECT 7928</strain>
    </source>
</reference>
<name>A0ABM8ZZ75_9VIBR</name>
<evidence type="ECO:0000313" key="1">
    <source>
        <dbReference type="EMBL" id="CAH0536334.1"/>
    </source>
</evidence>
<sequence length="38" mass="4328">MASKNATIDTFKYIPKAILGSKVEILEPVKKLPKKWQL</sequence>